<evidence type="ECO:0000259" key="5">
    <source>
        <dbReference type="Pfam" id="PF02729"/>
    </source>
</evidence>
<proteinExistence type="inferred from homology"/>
<dbReference type="PRINTS" id="PR00100">
    <property type="entry name" value="AOTCASE"/>
</dbReference>
<evidence type="ECO:0000256" key="3">
    <source>
        <dbReference type="RuleBase" id="RU003634"/>
    </source>
</evidence>
<dbReference type="Proteomes" id="UP000034235">
    <property type="component" value="Unassembled WGS sequence"/>
</dbReference>
<dbReference type="GO" id="GO:0004585">
    <property type="term" value="F:ornithine carbamoyltransferase activity"/>
    <property type="evidence" value="ECO:0007669"/>
    <property type="project" value="UniProtKB-UniRule"/>
</dbReference>
<dbReference type="PANTHER" id="PTHR45753">
    <property type="entry name" value="ORNITHINE CARBAMOYLTRANSFERASE, MITOCHONDRIAL"/>
    <property type="match status" value="1"/>
</dbReference>
<accession>A0A0G0JL30</accession>
<dbReference type="PANTHER" id="PTHR45753:SF3">
    <property type="entry name" value="ORNITHINE TRANSCARBAMYLASE, MITOCHONDRIAL"/>
    <property type="match status" value="1"/>
</dbReference>
<dbReference type="NCBIfam" id="TIGR00658">
    <property type="entry name" value="orni_carb_tr"/>
    <property type="match status" value="1"/>
</dbReference>
<dbReference type="AlphaFoldDB" id="A0A0G0JL30"/>
<dbReference type="EMBL" id="LBUP01000026">
    <property type="protein sequence ID" value="KKQ63805.1"/>
    <property type="molecule type" value="Genomic_DNA"/>
</dbReference>
<evidence type="ECO:0000313" key="6">
    <source>
        <dbReference type="EMBL" id="KKQ63805.1"/>
    </source>
</evidence>
<dbReference type="PRINTS" id="PR00102">
    <property type="entry name" value="OTCASE"/>
</dbReference>
<dbReference type="Pfam" id="PF00185">
    <property type="entry name" value="OTCace"/>
    <property type="match status" value="1"/>
</dbReference>
<dbReference type="InterPro" id="IPR036901">
    <property type="entry name" value="Asp/Orn_carbamoylTrfase_sf"/>
</dbReference>
<dbReference type="GO" id="GO:0016597">
    <property type="term" value="F:amino acid binding"/>
    <property type="evidence" value="ECO:0007669"/>
    <property type="project" value="InterPro"/>
</dbReference>
<dbReference type="InterPro" id="IPR002292">
    <property type="entry name" value="Orn/put_carbamltrans"/>
</dbReference>
<keyword evidence="1 3" id="KW-0808">Transferase</keyword>
<dbReference type="PATRIC" id="fig|1618422.5.peg.1267"/>
<dbReference type="GO" id="GO:0042450">
    <property type="term" value="P:L-arginine biosynthetic process via ornithine"/>
    <property type="evidence" value="ECO:0007669"/>
    <property type="project" value="UniProtKB-UniRule"/>
</dbReference>
<protein>
    <recommendedName>
        <fullName evidence="2">Ornithine carbamoyltransferase</fullName>
        <ecNumber evidence="2">2.1.3.3</ecNumber>
    </recommendedName>
</protein>
<dbReference type="EC" id="2.1.3.3" evidence="2"/>
<dbReference type="Pfam" id="PF02729">
    <property type="entry name" value="OTCace_N"/>
    <property type="match status" value="1"/>
</dbReference>
<evidence type="ECO:0000256" key="1">
    <source>
        <dbReference type="ARBA" id="ARBA00022679"/>
    </source>
</evidence>
<dbReference type="Gene3D" id="3.40.50.1370">
    <property type="entry name" value="Aspartate/ornithine carbamoyltransferase"/>
    <property type="match status" value="2"/>
</dbReference>
<gene>
    <name evidence="6" type="ORF">US86_C0026G0001</name>
</gene>
<dbReference type="InterPro" id="IPR006131">
    <property type="entry name" value="Asp_carbamoyltransf_Asp/Orn-bd"/>
</dbReference>
<organism evidence="6 7">
    <name type="scientific">Candidatus Daviesbacteria bacterium GW2011_GWA2_38_24</name>
    <dbReference type="NCBI Taxonomy" id="1618422"/>
    <lineage>
        <taxon>Bacteria</taxon>
        <taxon>Candidatus Daviesiibacteriota</taxon>
    </lineage>
</organism>
<dbReference type="InterPro" id="IPR006132">
    <property type="entry name" value="Asp/Orn_carbamoyltranf_P-bd"/>
</dbReference>
<dbReference type="InterPro" id="IPR006130">
    <property type="entry name" value="Asp/Orn_carbamoylTrfase"/>
</dbReference>
<dbReference type="FunFam" id="3.40.50.1370:FF:000008">
    <property type="entry name" value="Ornithine carbamoyltransferase"/>
    <property type="match status" value="1"/>
</dbReference>
<comment type="caution">
    <text evidence="6">The sequence shown here is derived from an EMBL/GenBank/DDBJ whole genome shotgun (WGS) entry which is preliminary data.</text>
</comment>
<evidence type="ECO:0000256" key="2">
    <source>
        <dbReference type="NCBIfam" id="TIGR00658"/>
    </source>
</evidence>
<evidence type="ECO:0000259" key="4">
    <source>
        <dbReference type="Pfam" id="PF00185"/>
    </source>
</evidence>
<comment type="similarity">
    <text evidence="3">Belongs to the aspartate/ornithine carbamoyltransferase superfamily.</text>
</comment>
<evidence type="ECO:0000313" key="7">
    <source>
        <dbReference type="Proteomes" id="UP000034235"/>
    </source>
</evidence>
<reference evidence="6 7" key="1">
    <citation type="journal article" date="2015" name="Nature">
        <title>rRNA introns, odd ribosomes, and small enigmatic genomes across a large radiation of phyla.</title>
        <authorList>
            <person name="Brown C.T."/>
            <person name="Hug L.A."/>
            <person name="Thomas B.C."/>
            <person name="Sharon I."/>
            <person name="Castelle C.J."/>
            <person name="Singh A."/>
            <person name="Wilkins M.J."/>
            <person name="Williams K.H."/>
            <person name="Banfield J.F."/>
        </authorList>
    </citation>
    <scope>NUCLEOTIDE SEQUENCE [LARGE SCALE GENOMIC DNA]</scope>
</reference>
<feature type="domain" description="Aspartate/ornithine carbamoyltransferase Asp/Orn-binding" evidence="4">
    <location>
        <begin position="52"/>
        <end position="206"/>
    </location>
</feature>
<name>A0A0G0JL30_9BACT</name>
<feature type="non-terminal residue" evidence="6">
    <location>
        <position position="1"/>
    </location>
</feature>
<sequence length="224" mass="25102">IIMARVFRHSLVEELAKHSSVPVINGLSDLEHPCQILADLLTIYECKKKFHGLKIAYFGDSENNIPHSLALASGILGMNFITASPKGYWIKKDIAETAKKSAKKNGCQIIETDDPKKAADNADVIYTDTWISMGDEEEEQKRLKIFPPYQVTSKLMNLAKKDAIFMHDMPAYRDHEVSSEVIDGKQSIVFHQAENRLHAQKALLIFLLNNSNCAAFTPELMNAA</sequence>
<dbReference type="GO" id="GO:0019240">
    <property type="term" value="P:citrulline biosynthetic process"/>
    <property type="evidence" value="ECO:0007669"/>
    <property type="project" value="TreeGrafter"/>
</dbReference>
<dbReference type="SUPFAM" id="SSF53671">
    <property type="entry name" value="Aspartate/ornithine carbamoyltransferase"/>
    <property type="match status" value="1"/>
</dbReference>
<feature type="domain" description="Aspartate/ornithine carbamoyltransferase carbamoyl-P binding" evidence="5">
    <location>
        <begin position="1"/>
        <end position="45"/>
    </location>
</feature>